<evidence type="ECO:0000256" key="11">
    <source>
        <dbReference type="ARBA" id="ARBA00023136"/>
    </source>
</evidence>
<evidence type="ECO:0000256" key="3">
    <source>
        <dbReference type="ARBA" id="ARBA00022448"/>
    </source>
</evidence>
<evidence type="ECO:0000313" key="16">
    <source>
        <dbReference type="Proteomes" id="UP000627715"/>
    </source>
</evidence>
<reference evidence="15" key="2">
    <citation type="submission" date="2020-09" db="EMBL/GenBank/DDBJ databases">
        <authorList>
            <person name="Sun Q."/>
            <person name="Zhou Y."/>
        </authorList>
    </citation>
    <scope>NUCLEOTIDE SEQUENCE</scope>
    <source>
        <strain evidence="15">CGMCC 1.15425</strain>
    </source>
</reference>
<dbReference type="EMBL" id="BMIY01000013">
    <property type="protein sequence ID" value="GFZ82473.1"/>
    <property type="molecule type" value="Genomic_DNA"/>
</dbReference>
<dbReference type="InterPro" id="IPR011577">
    <property type="entry name" value="Cyt_b561_bac/Ni-Hgenase"/>
</dbReference>
<keyword evidence="6 13" id="KW-0812">Transmembrane</keyword>
<comment type="similarity">
    <text evidence="12">Belongs to the cytochrome b561 family.</text>
</comment>
<keyword evidence="16" id="KW-1185">Reference proteome</keyword>
<feature type="domain" description="Cytochrome b561 bacterial/Ni-hydrogenase" evidence="14">
    <location>
        <begin position="6"/>
        <end position="162"/>
    </location>
</feature>
<name>A0A916VKS7_9GAMM</name>
<dbReference type="GO" id="GO:0009055">
    <property type="term" value="F:electron transfer activity"/>
    <property type="evidence" value="ECO:0007669"/>
    <property type="project" value="InterPro"/>
</dbReference>
<evidence type="ECO:0000256" key="7">
    <source>
        <dbReference type="ARBA" id="ARBA00022723"/>
    </source>
</evidence>
<keyword evidence="10" id="KW-0408">Iron</keyword>
<dbReference type="InterPro" id="IPR016174">
    <property type="entry name" value="Di-haem_cyt_TM"/>
</dbReference>
<evidence type="ECO:0000256" key="1">
    <source>
        <dbReference type="ARBA" id="ARBA00001970"/>
    </source>
</evidence>
<dbReference type="OrthoDB" id="9793784at2"/>
<dbReference type="Gene3D" id="1.20.950.20">
    <property type="entry name" value="Transmembrane di-heme cytochromes, Chain C"/>
    <property type="match status" value="1"/>
</dbReference>
<keyword evidence="9 13" id="KW-1133">Transmembrane helix</keyword>
<dbReference type="GO" id="GO:0022904">
    <property type="term" value="P:respiratory electron transport chain"/>
    <property type="evidence" value="ECO:0007669"/>
    <property type="project" value="InterPro"/>
</dbReference>
<evidence type="ECO:0000256" key="12">
    <source>
        <dbReference type="ARBA" id="ARBA00037975"/>
    </source>
</evidence>
<evidence type="ECO:0000256" key="9">
    <source>
        <dbReference type="ARBA" id="ARBA00022989"/>
    </source>
</evidence>
<dbReference type="PANTHER" id="PTHR30529:SF7">
    <property type="entry name" value="CYTOCHROME B561 BACTERIAL_NI-HYDROGENASE DOMAIN-CONTAINING PROTEIN"/>
    <property type="match status" value="1"/>
</dbReference>
<dbReference type="RefSeq" id="WP_068810559.1">
    <property type="nucleotide sequence ID" value="NZ_BMIY01000013.1"/>
</dbReference>
<evidence type="ECO:0000313" key="15">
    <source>
        <dbReference type="EMBL" id="GFZ82473.1"/>
    </source>
</evidence>
<evidence type="ECO:0000256" key="5">
    <source>
        <dbReference type="ARBA" id="ARBA00022617"/>
    </source>
</evidence>
<feature type="transmembrane region" description="Helical" evidence="13">
    <location>
        <begin position="91"/>
        <end position="108"/>
    </location>
</feature>
<keyword evidence="5" id="KW-0349">Heme</keyword>
<protein>
    <recommendedName>
        <fullName evidence="14">Cytochrome b561 bacterial/Ni-hydrogenase domain-containing protein</fullName>
    </recommendedName>
</protein>
<keyword evidence="3" id="KW-0813">Transport</keyword>
<dbReference type="Pfam" id="PF01292">
    <property type="entry name" value="Ni_hydr_CYTB"/>
    <property type="match status" value="1"/>
</dbReference>
<gene>
    <name evidence="15" type="ORF">GCM10011403_27490</name>
</gene>
<keyword evidence="11 13" id="KW-0472">Membrane</keyword>
<evidence type="ECO:0000256" key="10">
    <source>
        <dbReference type="ARBA" id="ARBA00023004"/>
    </source>
</evidence>
<evidence type="ECO:0000256" key="2">
    <source>
        <dbReference type="ARBA" id="ARBA00004651"/>
    </source>
</evidence>
<organism evidence="15 16">
    <name type="scientific">Pseudohongiella nitratireducens</name>
    <dbReference type="NCBI Taxonomy" id="1768907"/>
    <lineage>
        <taxon>Bacteria</taxon>
        <taxon>Pseudomonadati</taxon>
        <taxon>Pseudomonadota</taxon>
        <taxon>Gammaproteobacteria</taxon>
        <taxon>Pseudomonadales</taxon>
        <taxon>Pseudohongiellaceae</taxon>
        <taxon>Pseudohongiella</taxon>
    </lineage>
</organism>
<comment type="cofactor">
    <cofactor evidence="1">
        <name>heme b</name>
        <dbReference type="ChEBI" id="CHEBI:60344"/>
    </cofactor>
</comment>
<evidence type="ECO:0000256" key="4">
    <source>
        <dbReference type="ARBA" id="ARBA00022475"/>
    </source>
</evidence>
<dbReference type="Proteomes" id="UP000627715">
    <property type="component" value="Unassembled WGS sequence"/>
</dbReference>
<dbReference type="SUPFAM" id="SSF81342">
    <property type="entry name" value="Transmembrane di-heme cytochromes"/>
    <property type="match status" value="1"/>
</dbReference>
<comment type="subcellular location">
    <subcellularLocation>
        <location evidence="2">Cell membrane</location>
        <topology evidence="2">Multi-pass membrane protein</topology>
    </subcellularLocation>
</comment>
<dbReference type="GO" id="GO:0046872">
    <property type="term" value="F:metal ion binding"/>
    <property type="evidence" value="ECO:0007669"/>
    <property type="project" value="UniProtKB-KW"/>
</dbReference>
<accession>A0A916VKS7</accession>
<dbReference type="InterPro" id="IPR052168">
    <property type="entry name" value="Cytochrome_b561_oxidase"/>
</dbReference>
<dbReference type="AlphaFoldDB" id="A0A916VKS7"/>
<keyword evidence="7" id="KW-0479">Metal-binding</keyword>
<keyword evidence="4" id="KW-1003">Cell membrane</keyword>
<comment type="caution">
    <text evidence="15">The sequence shown here is derived from an EMBL/GenBank/DDBJ whole genome shotgun (WGS) entry which is preliminary data.</text>
</comment>
<evidence type="ECO:0000256" key="8">
    <source>
        <dbReference type="ARBA" id="ARBA00022982"/>
    </source>
</evidence>
<evidence type="ECO:0000256" key="13">
    <source>
        <dbReference type="SAM" id="Phobius"/>
    </source>
</evidence>
<sequence length="174" mass="19699">MNQVRRYTGISTINHWVSALLVIAMLVLGLAAGGAPTEEVEDYIMGLHIGLGFFALLFVLWRTGYRLYEGFPPTLGESEWQRQLAWWMHRILLGVLFLQVLTGPLYLFTEGEGMDVFGWFTFYLPLSALSILHEPVEWLHKFGGNYLIPALILVHFAGAVRHFMNGDRASPADM</sequence>
<evidence type="ECO:0000256" key="6">
    <source>
        <dbReference type="ARBA" id="ARBA00022692"/>
    </source>
</evidence>
<evidence type="ECO:0000259" key="14">
    <source>
        <dbReference type="Pfam" id="PF01292"/>
    </source>
</evidence>
<dbReference type="GO" id="GO:0020037">
    <property type="term" value="F:heme binding"/>
    <property type="evidence" value="ECO:0007669"/>
    <property type="project" value="TreeGrafter"/>
</dbReference>
<keyword evidence="8" id="KW-0249">Electron transport</keyword>
<feature type="transmembrane region" description="Helical" evidence="13">
    <location>
        <begin position="43"/>
        <end position="61"/>
    </location>
</feature>
<dbReference type="PANTHER" id="PTHR30529">
    <property type="entry name" value="CYTOCHROME B561"/>
    <property type="match status" value="1"/>
</dbReference>
<feature type="transmembrane region" description="Helical" evidence="13">
    <location>
        <begin position="12"/>
        <end position="31"/>
    </location>
</feature>
<dbReference type="GO" id="GO:0005886">
    <property type="term" value="C:plasma membrane"/>
    <property type="evidence" value="ECO:0007669"/>
    <property type="project" value="UniProtKB-SubCell"/>
</dbReference>
<proteinExistence type="inferred from homology"/>
<reference evidence="15" key="1">
    <citation type="journal article" date="2014" name="Int. J. Syst. Evol. Microbiol.">
        <title>Complete genome sequence of Corynebacterium casei LMG S-19264T (=DSM 44701T), isolated from a smear-ripened cheese.</title>
        <authorList>
            <consortium name="US DOE Joint Genome Institute (JGI-PGF)"/>
            <person name="Walter F."/>
            <person name="Albersmeier A."/>
            <person name="Kalinowski J."/>
            <person name="Ruckert C."/>
        </authorList>
    </citation>
    <scope>NUCLEOTIDE SEQUENCE</scope>
    <source>
        <strain evidence="15">CGMCC 1.15425</strain>
    </source>
</reference>
<feature type="transmembrane region" description="Helical" evidence="13">
    <location>
        <begin position="144"/>
        <end position="164"/>
    </location>
</feature>